<feature type="signal peptide" evidence="1">
    <location>
        <begin position="1"/>
        <end position="19"/>
    </location>
</feature>
<organism evidence="2 3">
    <name type="scientific">Acorus gramineus</name>
    <name type="common">Dwarf sweet flag</name>
    <dbReference type="NCBI Taxonomy" id="55184"/>
    <lineage>
        <taxon>Eukaryota</taxon>
        <taxon>Viridiplantae</taxon>
        <taxon>Streptophyta</taxon>
        <taxon>Embryophyta</taxon>
        <taxon>Tracheophyta</taxon>
        <taxon>Spermatophyta</taxon>
        <taxon>Magnoliopsida</taxon>
        <taxon>Liliopsida</taxon>
        <taxon>Acoraceae</taxon>
        <taxon>Acorus</taxon>
    </lineage>
</organism>
<protein>
    <recommendedName>
        <fullName evidence="4">Transmembrane protein</fullName>
    </recommendedName>
</protein>
<dbReference type="GO" id="GO:0016020">
    <property type="term" value="C:membrane"/>
    <property type="evidence" value="ECO:0007669"/>
    <property type="project" value="TreeGrafter"/>
</dbReference>
<dbReference type="PANTHER" id="PTHR33512:SF14">
    <property type="entry name" value="EXPRESSED PROTEIN"/>
    <property type="match status" value="1"/>
</dbReference>
<evidence type="ECO:0000313" key="2">
    <source>
        <dbReference type="EMBL" id="KAK1272103.1"/>
    </source>
</evidence>
<dbReference type="PANTHER" id="PTHR33512">
    <property type="entry name" value="PROTEIN, PUTATIVE (DUF1191)-RELATED"/>
    <property type="match status" value="1"/>
</dbReference>
<dbReference type="EMBL" id="JAUJYN010000005">
    <property type="protein sequence ID" value="KAK1272103.1"/>
    <property type="molecule type" value="Genomic_DNA"/>
</dbReference>
<accession>A0AAV9B6X3</accession>
<dbReference type="Proteomes" id="UP001179952">
    <property type="component" value="Unassembled WGS sequence"/>
</dbReference>
<reference evidence="2" key="2">
    <citation type="submission" date="2023-06" db="EMBL/GenBank/DDBJ databases">
        <authorList>
            <person name="Ma L."/>
            <person name="Liu K.-W."/>
            <person name="Li Z."/>
            <person name="Hsiao Y.-Y."/>
            <person name="Qi Y."/>
            <person name="Fu T."/>
            <person name="Tang G."/>
            <person name="Zhang D."/>
            <person name="Sun W.-H."/>
            <person name="Liu D.-K."/>
            <person name="Li Y."/>
            <person name="Chen G.-Z."/>
            <person name="Liu X.-D."/>
            <person name="Liao X.-Y."/>
            <person name="Jiang Y.-T."/>
            <person name="Yu X."/>
            <person name="Hao Y."/>
            <person name="Huang J."/>
            <person name="Zhao X.-W."/>
            <person name="Ke S."/>
            <person name="Chen Y.-Y."/>
            <person name="Wu W.-L."/>
            <person name="Hsu J.-L."/>
            <person name="Lin Y.-F."/>
            <person name="Huang M.-D."/>
            <person name="Li C.-Y."/>
            <person name="Huang L."/>
            <person name="Wang Z.-W."/>
            <person name="Zhao X."/>
            <person name="Zhong W.-Y."/>
            <person name="Peng D.-H."/>
            <person name="Ahmad S."/>
            <person name="Lan S."/>
            <person name="Zhang J.-S."/>
            <person name="Tsai W.-C."/>
            <person name="Van De Peer Y."/>
            <person name="Liu Z.-J."/>
        </authorList>
    </citation>
    <scope>NUCLEOTIDE SEQUENCE</scope>
    <source>
        <strain evidence="2">SCP</strain>
        <tissue evidence="2">Leaves</tissue>
    </source>
</reference>
<evidence type="ECO:0000313" key="3">
    <source>
        <dbReference type="Proteomes" id="UP001179952"/>
    </source>
</evidence>
<comment type="caution">
    <text evidence="2">The sequence shown here is derived from an EMBL/GenBank/DDBJ whole genome shotgun (WGS) entry which is preliminary data.</text>
</comment>
<keyword evidence="1" id="KW-0732">Signal</keyword>
<proteinExistence type="predicted"/>
<sequence length="275" mass="30132">MDLIPHSLLLAFTLTLIASQPIAAPTTPPSITAARSLDAVLQDYAYRAIVPPIRTGVVHNASLPRNITGITVSVIRLSNESLGSKGLIRLNEFEIPIELTITPYVERLALVYQNLGNWSSFYYSLPGHTFLAPVLGLLAYDARDLTATNLPELGLVVEGKPIVVRFEGVVRSLRGENAKCVRFGLDGLLEFEELESKNACLTTRQGHFSIVVDSTGEAPAPAPAPEMGVKNAVEWLLCWVLMGLVLLVWLHLMDCFSPPPVSEDLRFRRNAIHTP</sequence>
<evidence type="ECO:0008006" key="4">
    <source>
        <dbReference type="Google" id="ProtNLM"/>
    </source>
</evidence>
<evidence type="ECO:0000256" key="1">
    <source>
        <dbReference type="SAM" id="SignalP"/>
    </source>
</evidence>
<feature type="chain" id="PRO_5044001263" description="Transmembrane protein" evidence="1">
    <location>
        <begin position="20"/>
        <end position="275"/>
    </location>
</feature>
<name>A0AAV9B6X3_ACOGR</name>
<dbReference type="InterPro" id="IPR010605">
    <property type="entry name" value="DUF1191"/>
</dbReference>
<gene>
    <name evidence="2" type="ORF">QJS04_geneDACA022653</name>
</gene>
<keyword evidence="3" id="KW-1185">Reference proteome</keyword>
<dbReference type="AlphaFoldDB" id="A0AAV9B6X3"/>
<dbReference type="Pfam" id="PF06697">
    <property type="entry name" value="DUF1191"/>
    <property type="match status" value="1"/>
</dbReference>
<reference evidence="2" key="1">
    <citation type="journal article" date="2023" name="Nat. Commun.">
        <title>Diploid and tetraploid genomes of Acorus and the evolution of monocots.</title>
        <authorList>
            <person name="Ma L."/>
            <person name="Liu K.W."/>
            <person name="Li Z."/>
            <person name="Hsiao Y.Y."/>
            <person name="Qi Y."/>
            <person name="Fu T."/>
            <person name="Tang G.D."/>
            <person name="Zhang D."/>
            <person name="Sun W.H."/>
            <person name="Liu D.K."/>
            <person name="Li Y."/>
            <person name="Chen G.Z."/>
            <person name="Liu X.D."/>
            <person name="Liao X.Y."/>
            <person name="Jiang Y.T."/>
            <person name="Yu X."/>
            <person name="Hao Y."/>
            <person name="Huang J."/>
            <person name="Zhao X.W."/>
            <person name="Ke S."/>
            <person name="Chen Y.Y."/>
            <person name="Wu W.L."/>
            <person name="Hsu J.L."/>
            <person name="Lin Y.F."/>
            <person name="Huang M.D."/>
            <person name="Li C.Y."/>
            <person name="Huang L."/>
            <person name="Wang Z.W."/>
            <person name="Zhao X."/>
            <person name="Zhong W.Y."/>
            <person name="Peng D.H."/>
            <person name="Ahmad S."/>
            <person name="Lan S."/>
            <person name="Zhang J.S."/>
            <person name="Tsai W.C."/>
            <person name="Van de Peer Y."/>
            <person name="Liu Z.J."/>
        </authorList>
    </citation>
    <scope>NUCLEOTIDE SEQUENCE</scope>
    <source>
        <strain evidence="2">SCP</strain>
    </source>
</reference>